<proteinExistence type="predicted"/>
<evidence type="ECO:0000313" key="2">
    <source>
        <dbReference type="EMBL" id="UMM44501.1"/>
    </source>
</evidence>
<dbReference type="AlphaFoldDB" id="A0AAE9JU13"/>
<evidence type="ECO:0000313" key="3">
    <source>
        <dbReference type="Proteomes" id="UP000829354"/>
    </source>
</evidence>
<feature type="compositionally biased region" description="Basic and acidic residues" evidence="1">
    <location>
        <begin position="71"/>
        <end position="91"/>
    </location>
</feature>
<organism evidence="2 3">
    <name type="scientific">Caenorhabditis briggsae</name>
    <dbReference type="NCBI Taxonomy" id="6238"/>
    <lineage>
        <taxon>Eukaryota</taxon>
        <taxon>Metazoa</taxon>
        <taxon>Ecdysozoa</taxon>
        <taxon>Nematoda</taxon>
        <taxon>Chromadorea</taxon>
        <taxon>Rhabditida</taxon>
        <taxon>Rhabditina</taxon>
        <taxon>Rhabditomorpha</taxon>
        <taxon>Rhabditoidea</taxon>
        <taxon>Rhabditidae</taxon>
        <taxon>Peloderinae</taxon>
        <taxon>Caenorhabditis</taxon>
    </lineage>
</organism>
<evidence type="ECO:0000256" key="1">
    <source>
        <dbReference type="SAM" id="MobiDB-lite"/>
    </source>
</evidence>
<feature type="compositionally biased region" description="Basic and acidic residues" evidence="1">
    <location>
        <begin position="239"/>
        <end position="253"/>
    </location>
</feature>
<protein>
    <submittedName>
        <fullName evidence="2">Uncharacterized protein</fullName>
    </submittedName>
</protein>
<feature type="region of interest" description="Disordered" evidence="1">
    <location>
        <begin position="23"/>
        <end position="146"/>
    </location>
</feature>
<sequence length="262" mass="30832">MVRVDRDLKRCYFYRLKIEGDVRKPMDERSASPEFPKSGVPLQDIIPYNPHFRERTARPPTRSSSTRRISWSREADRVREISPRSEPEPEPTKFIFPAPPRKSSSFSESYVDPENKYPLPEKKKKKKKKTAKPIKKPTPEPIFEPVHVPTKTYVPPLVAKKKNPVKTIKSKNKDQLIRQQRDQRYRAQQLEQAKRSQIPVSNLRKVKSETNLKSIPKEALMKKSDAGKTKHFNPPRWRHVGDRNRRRQGDKNSRSFASDYYF</sequence>
<name>A0AAE9JU13_CAEBR</name>
<dbReference type="EMBL" id="CP092625">
    <property type="protein sequence ID" value="UMM44501.1"/>
    <property type="molecule type" value="Genomic_DNA"/>
</dbReference>
<feature type="region of interest" description="Disordered" evidence="1">
    <location>
        <begin position="163"/>
        <end position="262"/>
    </location>
</feature>
<feature type="compositionally biased region" description="Basic residues" evidence="1">
    <location>
        <begin position="229"/>
        <end position="238"/>
    </location>
</feature>
<keyword evidence="3" id="KW-1185">Reference proteome</keyword>
<feature type="compositionally biased region" description="Basic and acidic residues" evidence="1">
    <location>
        <begin position="206"/>
        <end position="228"/>
    </location>
</feature>
<feature type="compositionally biased region" description="Basic and acidic residues" evidence="1">
    <location>
        <begin position="171"/>
        <end position="185"/>
    </location>
</feature>
<feature type="compositionally biased region" description="Low complexity" evidence="1">
    <location>
        <begin position="58"/>
        <end position="69"/>
    </location>
</feature>
<feature type="compositionally biased region" description="Basic residues" evidence="1">
    <location>
        <begin position="122"/>
        <end position="135"/>
    </location>
</feature>
<reference evidence="2 3" key="1">
    <citation type="submission" date="2022-04" db="EMBL/GenBank/DDBJ databases">
        <title>Chromosome-level reference genomes for two strains of Caenorhabditis briggsae: an improved platform for comparative genomics.</title>
        <authorList>
            <person name="Stevens L."/>
            <person name="Andersen E."/>
        </authorList>
    </citation>
    <scope>NUCLEOTIDE SEQUENCE [LARGE SCALE GENOMIC DNA]</scope>
    <source>
        <strain evidence="2">VX34</strain>
        <tissue evidence="2">Whole-organism</tissue>
    </source>
</reference>
<accession>A0AAE9JU13</accession>
<gene>
    <name evidence="2" type="ORF">L5515_019644</name>
</gene>
<dbReference type="Proteomes" id="UP000829354">
    <property type="component" value="Chromosome X"/>
</dbReference>